<accession>A0A0G0RG27</accession>
<reference evidence="1 2" key="1">
    <citation type="journal article" date="2015" name="Nature">
        <title>rRNA introns, odd ribosomes, and small enigmatic genomes across a large radiation of phyla.</title>
        <authorList>
            <person name="Brown C.T."/>
            <person name="Hug L.A."/>
            <person name="Thomas B.C."/>
            <person name="Sharon I."/>
            <person name="Castelle C.J."/>
            <person name="Singh A."/>
            <person name="Wilkins M.J."/>
            <person name="Williams K.H."/>
            <person name="Banfield J.F."/>
        </authorList>
    </citation>
    <scope>NUCLEOTIDE SEQUENCE [LARGE SCALE GENOMIC DNA]</scope>
</reference>
<name>A0A0G0RG27_9BACT</name>
<protein>
    <submittedName>
        <fullName evidence="1">Uncharacterized protein</fullName>
    </submittedName>
</protein>
<proteinExistence type="predicted"/>
<sequence>MSLKSQNIKERWFAAIGGANGESEKVLRAFMSGVQAAGIPEIEVGSQSVSVGLGSKLKGIFSGGGGSQNRGMIVIANKSLPGWLIYAGARDYGKQLLVSWYLVTEVRKVSRWARTIGTVANMELDIFKTEELSAFVTIVHESLKDAVKQVMNEMNLDFTKVDTHTRGFLNIS</sequence>
<evidence type="ECO:0000313" key="2">
    <source>
        <dbReference type="Proteomes" id="UP000034531"/>
    </source>
</evidence>
<evidence type="ECO:0000313" key="1">
    <source>
        <dbReference type="EMBL" id="KKR48811.1"/>
    </source>
</evidence>
<dbReference type="EMBL" id="LBYI01000035">
    <property type="protein sequence ID" value="KKR48811.1"/>
    <property type="molecule type" value="Genomic_DNA"/>
</dbReference>
<dbReference type="Proteomes" id="UP000034531">
    <property type="component" value="Unassembled WGS sequence"/>
</dbReference>
<comment type="caution">
    <text evidence="1">The sequence shown here is derived from an EMBL/GenBank/DDBJ whole genome shotgun (WGS) entry which is preliminary data.</text>
</comment>
<gene>
    <name evidence="1" type="ORF">UT84_C0035G0002</name>
</gene>
<organism evidence="1 2">
    <name type="scientific">Candidatus Curtissbacteria bacterium GW2011_GWA1_40_16</name>
    <dbReference type="NCBI Taxonomy" id="1618405"/>
    <lineage>
        <taxon>Bacteria</taxon>
        <taxon>Candidatus Curtissiibacteriota</taxon>
    </lineage>
</organism>
<dbReference type="AlphaFoldDB" id="A0A0G0RG27"/>